<dbReference type="EMBL" id="CAEZYZ010000206">
    <property type="protein sequence ID" value="CAB4757993.1"/>
    <property type="molecule type" value="Genomic_DNA"/>
</dbReference>
<dbReference type="GO" id="GO:0022857">
    <property type="term" value="F:transmembrane transporter activity"/>
    <property type="evidence" value="ECO:0007669"/>
    <property type="project" value="InterPro"/>
</dbReference>
<dbReference type="PANTHER" id="PTHR32196:SF72">
    <property type="entry name" value="RIBOSE IMPORT PERMEASE PROTEIN RBSC"/>
    <property type="match status" value="1"/>
</dbReference>
<feature type="transmembrane region" description="Helical" evidence="6">
    <location>
        <begin position="89"/>
        <end position="111"/>
    </location>
</feature>
<evidence type="ECO:0000256" key="5">
    <source>
        <dbReference type="ARBA" id="ARBA00023136"/>
    </source>
</evidence>
<feature type="transmembrane region" description="Helical" evidence="6">
    <location>
        <begin position="63"/>
        <end position="83"/>
    </location>
</feature>
<evidence type="ECO:0000313" key="7">
    <source>
        <dbReference type="EMBL" id="CAB4757993.1"/>
    </source>
</evidence>
<organism evidence="7">
    <name type="scientific">freshwater metagenome</name>
    <dbReference type="NCBI Taxonomy" id="449393"/>
    <lineage>
        <taxon>unclassified sequences</taxon>
        <taxon>metagenomes</taxon>
        <taxon>ecological metagenomes</taxon>
    </lineage>
</organism>
<keyword evidence="2" id="KW-1003">Cell membrane</keyword>
<accession>A0A6J6UH38</accession>
<feature type="transmembrane region" description="Helical" evidence="6">
    <location>
        <begin position="326"/>
        <end position="346"/>
    </location>
</feature>
<keyword evidence="3 6" id="KW-0812">Transmembrane</keyword>
<feature type="transmembrane region" description="Helical" evidence="6">
    <location>
        <begin position="149"/>
        <end position="172"/>
    </location>
</feature>
<feature type="transmembrane region" description="Helical" evidence="6">
    <location>
        <begin position="32"/>
        <end position="51"/>
    </location>
</feature>
<evidence type="ECO:0000256" key="4">
    <source>
        <dbReference type="ARBA" id="ARBA00022989"/>
    </source>
</evidence>
<keyword evidence="5 6" id="KW-0472">Membrane</keyword>
<feature type="transmembrane region" description="Helical" evidence="6">
    <location>
        <begin position="123"/>
        <end position="143"/>
    </location>
</feature>
<evidence type="ECO:0000256" key="1">
    <source>
        <dbReference type="ARBA" id="ARBA00004651"/>
    </source>
</evidence>
<keyword evidence="4 6" id="KW-1133">Transmembrane helix</keyword>
<proteinExistence type="predicted"/>
<dbReference type="AlphaFoldDB" id="A0A6J6UH38"/>
<feature type="transmembrane region" description="Helical" evidence="6">
    <location>
        <begin position="286"/>
        <end position="314"/>
    </location>
</feature>
<dbReference type="InterPro" id="IPR001851">
    <property type="entry name" value="ABC_transp_permease"/>
</dbReference>
<dbReference type="Pfam" id="PF02653">
    <property type="entry name" value="BPD_transp_2"/>
    <property type="match status" value="1"/>
</dbReference>
<feature type="transmembrane region" description="Helical" evidence="6">
    <location>
        <begin position="193"/>
        <end position="216"/>
    </location>
</feature>
<evidence type="ECO:0000256" key="6">
    <source>
        <dbReference type="SAM" id="Phobius"/>
    </source>
</evidence>
<gene>
    <name evidence="7" type="ORF">UFOPK2810_01185</name>
</gene>
<dbReference type="PANTHER" id="PTHR32196">
    <property type="entry name" value="ABC TRANSPORTER PERMEASE PROTEIN YPHD-RELATED-RELATED"/>
    <property type="match status" value="1"/>
</dbReference>
<comment type="subcellular location">
    <subcellularLocation>
        <location evidence="1">Cell membrane</location>
        <topology evidence="1">Multi-pass membrane protein</topology>
    </subcellularLocation>
</comment>
<evidence type="ECO:0000256" key="3">
    <source>
        <dbReference type="ARBA" id="ARBA00022692"/>
    </source>
</evidence>
<sequence>MSQTPTVAVDLAEEFMEPRTPLQRVQGILHRYPYVSPLVVLVVAMVVFTLINPRFLLPGNLSFLTQQTVVIGTLAIAQTLIILTAGIDLSIGAIMVFGQMVMANLAVSVTASNVLPIAGQNPIIAILLGILAAVFAGAINGFLITRFRLPPFIVTLGTLSVFTALTLILFKARTIQGPEIPEALKFLGKTIKIGDFALMYGVILMVAMFAIFAYILRNTAWGRHIYAVGDDPVAAELSGINVNRVIFSVYVVAGFIMGIASWIYIGRVGSASPNADPLINLDTITAVVIGGVSLFGGRGTLIGTFIGAFIIVVVENGLALAGLDQAYRVLAVGILVILAVAMDQWIRKVKS</sequence>
<evidence type="ECO:0000256" key="2">
    <source>
        <dbReference type="ARBA" id="ARBA00022475"/>
    </source>
</evidence>
<dbReference type="CDD" id="cd06579">
    <property type="entry name" value="TM_PBP1_transp_AraH_like"/>
    <property type="match status" value="1"/>
</dbReference>
<protein>
    <submittedName>
        <fullName evidence="7">Unannotated protein</fullName>
    </submittedName>
</protein>
<name>A0A6J6UH38_9ZZZZ</name>
<dbReference type="GO" id="GO:0005886">
    <property type="term" value="C:plasma membrane"/>
    <property type="evidence" value="ECO:0007669"/>
    <property type="project" value="UniProtKB-SubCell"/>
</dbReference>
<feature type="transmembrane region" description="Helical" evidence="6">
    <location>
        <begin position="245"/>
        <end position="265"/>
    </location>
</feature>
<reference evidence="7" key="1">
    <citation type="submission" date="2020-05" db="EMBL/GenBank/DDBJ databases">
        <authorList>
            <person name="Chiriac C."/>
            <person name="Salcher M."/>
            <person name="Ghai R."/>
            <person name="Kavagutti S V."/>
        </authorList>
    </citation>
    <scope>NUCLEOTIDE SEQUENCE</scope>
</reference>